<keyword evidence="2" id="KW-1185">Reference proteome</keyword>
<dbReference type="Proteomes" id="UP000032142">
    <property type="component" value="Unassembled WGS sequence"/>
</dbReference>
<name>A0A0B0P6U9_GOSAR</name>
<proteinExistence type="predicted"/>
<protein>
    <submittedName>
        <fullName evidence="1">Uncharacterized protein</fullName>
    </submittedName>
</protein>
<gene>
    <name evidence="1" type="ORF">F383_27014</name>
</gene>
<dbReference type="AlphaFoldDB" id="A0A0B0P6U9"/>
<dbReference type="EMBL" id="KN421819">
    <property type="protein sequence ID" value="KHG22453.1"/>
    <property type="molecule type" value="Genomic_DNA"/>
</dbReference>
<reference evidence="2" key="1">
    <citation type="submission" date="2014-09" db="EMBL/GenBank/DDBJ databases">
        <authorList>
            <person name="Mudge J."/>
            <person name="Ramaraj T."/>
            <person name="Lindquist I.E."/>
            <person name="Bharti A.K."/>
            <person name="Sundararajan A."/>
            <person name="Cameron C.T."/>
            <person name="Woodward J.E."/>
            <person name="May G.D."/>
            <person name="Brubaker C."/>
            <person name="Broadhvest J."/>
            <person name="Wilkins T.A."/>
        </authorList>
    </citation>
    <scope>NUCLEOTIDE SEQUENCE</scope>
    <source>
        <strain evidence="2">cv. AKA8401</strain>
    </source>
</reference>
<accession>A0A0B0P6U9</accession>
<sequence>MLTHSVPFLITVTFPLHQYSHELWVRI</sequence>
<organism evidence="1 2">
    <name type="scientific">Gossypium arboreum</name>
    <name type="common">Tree cotton</name>
    <name type="synonym">Gossypium nanking</name>
    <dbReference type="NCBI Taxonomy" id="29729"/>
    <lineage>
        <taxon>Eukaryota</taxon>
        <taxon>Viridiplantae</taxon>
        <taxon>Streptophyta</taxon>
        <taxon>Embryophyta</taxon>
        <taxon>Tracheophyta</taxon>
        <taxon>Spermatophyta</taxon>
        <taxon>Magnoliopsida</taxon>
        <taxon>eudicotyledons</taxon>
        <taxon>Gunneridae</taxon>
        <taxon>Pentapetalae</taxon>
        <taxon>rosids</taxon>
        <taxon>malvids</taxon>
        <taxon>Malvales</taxon>
        <taxon>Malvaceae</taxon>
        <taxon>Malvoideae</taxon>
        <taxon>Gossypium</taxon>
    </lineage>
</organism>
<evidence type="ECO:0000313" key="2">
    <source>
        <dbReference type="Proteomes" id="UP000032142"/>
    </source>
</evidence>
<evidence type="ECO:0000313" key="1">
    <source>
        <dbReference type="EMBL" id="KHG22453.1"/>
    </source>
</evidence>